<dbReference type="AlphaFoldDB" id="A0A1S3AD77"/>
<dbReference type="InterPro" id="IPR000471">
    <property type="entry name" value="Interferon_alpha/beta/delta"/>
</dbReference>
<keyword evidence="4 6" id="KW-0051">Antiviral defense</keyword>
<feature type="region of interest" description="Disordered" evidence="7">
    <location>
        <begin position="42"/>
        <end position="99"/>
    </location>
</feature>
<feature type="compositionally biased region" description="Polar residues" evidence="7">
    <location>
        <begin position="15"/>
        <end position="28"/>
    </location>
</feature>
<evidence type="ECO:0000256" key="1">
    <source>
        <dbReference type="ARBA" id="ARBA00004613"/>
    </source>
</evidence>
<reference evidence="9" key="1">
    <citation type="submission" date="2025-08" db="UniProtKB">
        <authorList>
            <consortium name="RefSeq"/>
        </authorList>
    </citation>
    <scope>IDENTIFICATION</scope>
</reference>
<dbReference type="FunCoup" id="A0A1S3AD77">
    <property type="interactions" value="53"/>
</dbReference>
<dbReference type="Pfam" id="PF00143">
    <property type="entry name" value="Interferon"/>
    <property type="match status" value="1"/>
</dbReference>
<dbReference type="PANTHER" id="PTHR11691:SF8">
    <property type="entry name" value="INTERFERON EPSILON"/>
    <property type="match status" value="1"/>
</dbReference>
<keyword evidence="5" id="KW-1015">Disulfide bond</keyword>
<evidence type="ECO:0000256" key="4">
    <source>
        <dbReference type="ARBA" id="ARBA00023118"/>
    </source>
</evidence>
<dbReference type="RefSeq" id="XP_007533176.2">
    <property type="nucleotide sequence ID" value="XM_007533114.2"/>
</dbReference>
<feature type="region of interest" description="Disordered" evidence="7">
    <location>
        <begin position="1"/>
        <end position="28"/>
    </location>
</feature>
<dbReference type="GO" id="GO:0005125">
    <property type="term" value="F:cytokine activity"/>
    <property type="evidence" value="ECO:0007669"/>
    <property type="project" value="UniProtKB-KW"/>
</dbReference>
<dbReference type="PANTHER" id="PTHR11691">
    <property type="entry name" value="TYPE I INTERFERON"/>
    <property type="match status" value="1"/>
</dbReference>
<protein>
    <submittedName>
        <fullName evidence="9">Interferon epsilon isoform X1</fullName>
    </submittedName>
</protein>
<keyword evidence="2 6" id="KW-0202">Cytokine</keyword>
<gene>
    <name evidence="9" type="primary">IFNE</name>
</gene>
<dbReference type="OrthoDB" id="8922121at2759"/>
<evidence type="ECO:0000313" key="8">
    <source>
        <dbReference type="Proteomes" id="UP001652624"/>
    </source>
</evidence>
<dbReference type="InterPro" id="IPR009079">
    <property type="entry name" value="4_helix_cytokine-like_core"/>
</dbReference>
<dbReference type="SMR" id="A0A1S3AD77"/>
<accession>A0A1S3AD77</accession>
<dbReference type="eggNOG" id="ENOG502S65R">
    <property type="taxonomic scope" value="Eukaryota"/>
</dbReference>
<dbReference type="PROSITE" id="PS00252">
    <property type="entry name" value="INTERFERON_A_B_D"/>
    <property type="match status" value="1"/>
</dbReference>
<evidence type="ECO:0000313" key="9">
    <source>
        <dbReference type="RefSeq" id="XP_007533176.2"/>
    </source>
</evidence>
<organism evidence="8 9">
    <name type="scientific">Erinaceus europaeus</name>
    <name type="common">Western European hedgehog</name>
    <dbReference type="NCBI Taxonomy" id="9365"/>
    <lineage>
        <taxon>Eukaryota</taxon>
        <taxon>Metazoa</taxon>
        <taxon>Chordata</taxon>
        <taxon>Craniata</taxon>
        <taxon>Vertebrata</taxon>
        <taxon>Euteleostomi</taxon>
        <taxon>Mammalia</taxon>
        <taxon>Eutheria</taxon>
        <taxon>Laurasiatheria</taxon>
        <taxon>Eulipotyphla</taxon>
        <taxon>Erinaceidae</taxon>
        <taxon>Erinaceinae</taxon>
        <taxon>Erinaceus</taxon>
    </lineage>
</organism>
<evidence type="ECO:0000256" key="3">
    <source>
        <dbReference type="ARBA" id="ARBA00022525"/>
    </source>
</evidence>
<dbReference type="Gene3D" id="1.20.1250.10">
    <property type="match status" value="1"/>
</dbReference>
<dbReference type="PRINTS" id="PR00266">
    <property type="entry name" value="INTERFERONAB"/>
</dbReference>
<dbReference type="GO" id="GO:0051607">
    <property type="term" value="P:defense response to virus"/>
    <property type="evidence" value="ECO:0007669"/>
    <property type="project" value="UniProtKB-KW"/>
</dbReference>
<keyword evidence="3" id="KW-0964">Secreted</keyword>
<sequence length="275" mass="31154">MGWRCRASPLPPAPSQSRGSSIGLTSPRSFARGFDLHTTWGAVRDAQVSSPAPGGKRLDPGRGASADPSPETASAERPRLGGGRAAAPTGRSGDTRQRVRRGPAELKLFLVRLRRLNRESLKLLNIRQTSSIQRCLPHRKNFLLPLKSPSPHWYQTEHALAILHEMLQQIFNLFRVNISLDDCEESYMEKFLMELHQQLELLEAFIGLEAEQNSNTLSSENLRMQVKMYFQRIHNYLGKQGYSNCAWTIVRVEINRCLLFMLRLTTKLSKQGIDF</sequence>
<dbReference type="Proteomes" id="UP001652624">
    <property type="component" value="Chromosome 10"/>
</dbReference>
<dbReference type="GeneID" id="103122498"/>
<dbReference type="SMART" id="SM00076">
    <property type="entry name" value="IFabd"/>
    <property type="match status" value="1"/>
</dbReference>
<dbReference type="GO" id="GO:0005126">
    <property type="term" value="F:cytokine receptor binding"/>
    <property type="evidence" value="ECO:0007669"/>
    <property type="project" value="InterPro"/>
</dbReference>
<comment type="subcellular location">
    <subcellularLocation>
        <location evidence="1">Secreted</location>
    </subcellularLocation>
</comment>
<comment type="similarity">
    <text evidence="6">Belongs to the alpha/beta interferon family.</text>
</comment>
<evidence type="ECO:0000256" key="6">
    <source>
        <dbReference type="RuleBase" id="RU000436"/>
    </source>
</evidence>
<evidence type="ECO:0000256" key="2">
    <source>
        <dbReference type="ARBA" id="ARBA00022514"/>
    </source>
</evidence>
<dbReference type="SUPFAM" id="SSF47266">
    <property type="entry name" value="4-helical cytokines"/>
    <property type="match status" value="1"/>
</dbReference>
<dbReference type="InParanoid" id="A0A1S3AD77"/>
<evidence type="ECO:0000256" key="7">
    <source>
        <dbReference type="SAM" id="MobiDB-lite"/>
    </source>
</evidence>
<proteinExistence type="inferred from homology"/>
<name>A0A1S3AD77_ERIEU</name>
<dbReference type="GO" id="GO:0005615">
    <property type="term" value="C:extracellular space"/>
    <property type="evidence" value="ECO:0007669"/>
    <property type="project" value="UniProtKB-KW"/>
</dbReference>
<keyword evidence="8" id="KW-1185">Reference proteome</keyword>
<dbReference type="CTD" id="338376"/>
<evidence type="ECO:0000256" key="5">
    <source>
        <dbReference type="ARBA" id="ARBA00023157"/>
    </source>
</evidence>